<dbReference type="AlphaFoldDB" id="J9FQQ9"/>
<dbReference type="EMBL" id="AMCI01009325">
    <property type="protein sequence ID" value="EJW89699.1"/>
    <property type="molecule type" value="Genomic_DNA"/>
</dbReference>
<evidence type="ECO:0000313" key="2">
    <source>
        <dbReference type="EMBL" id="EJW89699.1"/>
    </source>
</evidence>
<sequence length="22" mass="2311">MKILIDNGHGENTPGKCSPNGK</sequence>
<organism evidence="2">
    <name type="scientific">gut metagenome</name>
    <dbReference type="NCBI Taxonomy" id="749906"/>
    <lineage>
        <taxon>unclassified sequences</taxon>
        <taxon>metagenomes</taxon>
        <taxon>organismal metagenomes</taxon>
    </lineage>
</organism>
<accession>J9FQQ9</accession>
<comment type="caution">
    <text evidence="2">The sequence shown here is derived from an EMBL/GenBank/DDBJ whole genome shotgun (WGS) entry which is preliminary data.</text>
</comment>
<evidence type="ECO:0008006" key="3">
    <source>
        <dbReference type="Google" id="ProtNLM"/>
    </source>
</evidence>
<feature type="non-terminal residue" evidence="2">
    <location>
        <position position="22"/>
    </location>
</feature>
<evidence type="ECO:0000256" key="1">
    <source>
        <dbReference type="SAM" id="MobiDB-lite"/>
    </source>
</evidence>
<name>J9FQQ9_9ZZZZ</name>
<gene>
    <name evidence="2" type="ORF">EVA_22195</name>
</gene>
<feature type="region of interest" description="Disordered" evidence="1">
    <location>
        <begin position="1"/>
        <end position="22"/>
    </location>
</feature>
<proteinExistence type="predicted"/>
<reference evidence="2" key="1">
    <citation type="journal article" date="2012" name="PLoS ONE">
        <title>Gene sets for utilization of primary and secondary nutrition supplies in the distal gut of endangered iberian lynx.</title>
        <authorList>
            <person name="Alcaide M."/>
            <person name="Messina E."/>
            <person name="Richter M."/>
            <person name="Bargiela R."/>
            <person name="Peplies J."/>
            <person name="Huws S.A."/>
            <person name="Newbold C.J."/>
            <person name="Golyshin P.N."/>
            <person name="Simon M.A."/>
            <person name="Lopez G."/>
            <person name="Yakimov M.M."/>
            <person name="Ferrer M."/>
        </authorList>
    </citation>
    <scope>NUCLEOTIDE SEQUENCE</scope>
</reference>
<protein>
    <recommendedName>
        <fullName evidence="3">N-acetylmuramoyl-L-alanine amidase</fullName>
    </recommendedName>
</protein>